<evidence type="ECO:0000256" key="3">
    <source>
        <dbReference type="ARBA" id="ARBA00022777"/>
    </source>
</evidence>
<keyword evidence="3 6" id="KW-0418">Kinase</keyword>
<dbReference type="InterPro" id="IPR054000">
    <property type="entry name" value="MLKL_N"/>
</dbReference>
<dbReference type="GO" id="GO:0007166">
    <property type="term" value="P:cell surface receptor signaling pathway"/>
    <property type="evidence" value="ECO:0007669"/>
    <property type="project" value="InterPro"/>
</dbReference>
<evidence type="ECO:0000256" key="4">
    <source>
        <dbReference type="ARBA" id="ARBA00022840"/>
    </source>
</evidence>
<name>A0A0L0T0L2_ALLM3</name>
<evidence type="ECO:0000313" key="6">
    <source>
        <dbReference type="EMBL" id="KNE68301.1"/>
    </source>
</evidence>
<evidence type="ECO:0000313" key="7">
    <source>
        <dbReference type="Proteomes" id="UP000054350"/>
    </source>
</evidence>
<reference evidence="7" key="2">
    <citation type="submission" date="2009-11" db="EMBL/GenBank/DDBJ databases">
        <title>The Genome Sequence of Allomyces macrogynus strain ATCC 38327.</title>
        <authorList>
            <consortium name="The Broad Institute Genome Sequencing Platform"/>
            <person name="Russ C."/>
            <person name="Cuomo C."/>
            <person name="Shea T."/>
            <person name="Young S.K."/>
            <person name="Zeng Q."/>
            <person name="Koehrsen M."/>
            <person name="Haas B."/>
            <person name="Borodovsky M."/>
            <person name="Guigo R."/>
            <person name="Alvarado L."/>
            <person name="Berlin A."/>
            <person name="Borenstein D."/>
            <person name="Chen Z."/>
            <person name="Engels R."/>
            <person name="Freedman E."/>
            <person name="Gellesch M."/>
            <person name="Goldberg J."/>
            <person name="Griggs A."/>
            <person name="Gujja S."/>
            <person name="Heiman D."/>
            <person name="Hepburn T."/>
            <person name="Howarth C."/>
            <person name="Jen D."/>
            <person name="Larson L."/>
            <person name="Lewis B."/>
            <person name="Mehta T."/>
            <person name="Park D."/>
            <person name="Pearson M."/>
            <person name="Roberts A."/>
            <person name="Saif S."/>
            <person name="Shenoy N."/>
            <person name="Sisk P."/>
            <person name="Stolte C."/>
            <person name="Sykes S."/>
            <person name="Walk T."/>
            <person name="White J."/>
            <person name="Yandava C."/>
            <person name="Burger G."/>
            <person name="Gray M.W."/>
            <person name="Holland P.W.H."/>
            <person name="King N."/>
            <person name="Lang F.B.F."/>
            <person name="Roger A.J."/>
            <person name="Ruiz-Trillo I."/>
            <person name="Lander E."/>
            <person name="Nusbaum C."/>
        </authorList>
    </citation>
    <scope>NUCLEOTIDE SEQUENCE [LARGE SCALE GENOMIC DNA]</scope>
    <source>
        <strain evidence="7">ATCC 38327</strain>
    </source>
</reference>
<dbReference type="InterPro" id="IPR051681">
    <property type="entry name" value="Ser/Thr_Kinases-Pseudokinases"/>
</dbReference>
<evidence type="ECO:0000259" key="5">
    <source>
        <dbReference type="PROSITE" id="PS50011"/>
    </source>
</evidence>
<evidence type="ECO:0000256" key="2">
    <source>
        <dbReference type="ARBA" id="ARBA00022741"/>
    </source>
</evidence>
<protein>
    <submittedName>
        <fullName evidence="6">TKL/TKL-CCIN protein kinase</fullName>
    </submittedName>
</protein>
<dbReference type="OMA" id="ANKKQCH"/>
<dbReference type="SUPFAM" id="SSF56112">
    <property type="entry name" value="Protein kinase-like (PK-like)"/>
    <property type="match status" value="1"/>
</dbReference>
<dbReference type="VEuPathDB" id="FungiDB:AMAG_12969"/>
<dbReference type="PANTHER" id="PTHR44329:SF288">
    <property type="entry name" value="MITOGEN-ACTIVATED PROTEIN KINASE KINASE KINASE 20"/>
    <property type="match status" value="1"/>
</dbReference>
<dbReference type="Pfam" id="PF07714">
    <property type="entry name" value="PK_Tyr_Ser-Thr"/>
    <property type="match status" value="1"/>
</dbReference>
<dbReference type="STRING" id="578462.A0A0L0T0L2"/>
<dbReference type="EMBL" id="GG745356">
    <property type="protein sequence ID" value="KNE68301.1"/>
    <property type="molecule type" value="Genomic_DNA"/>
</dbReference>
<organism evidence="6 7">
    <name type="scientific">Allomyces macrogynus (strain ATCC 38327)</name>
    <name type="common">Allomyces javanicus var. macrogynus</name>
    <dbReference type="NCBI Taxonomy" id="578462"/>
    <lineage>
        <taxon>Eukaryota</taxon>
        <taxon>Fungi</taxon>
        <taxon>Fungi incertae sedis</taxon>
        <taxon>Blastocladiomycota</taxon>
        <taxon>Blastocladiomycetes</taxon>
        <taxon>Blastocladiales</taxon>
        <taxon>Blastocladiaceae</taxon>
        <taxon>Allomyces</taxon>
    </lineage>
</organism>
<dbReference type="InterPro" id="IPR000719">
    <property type="entry name" value="Prot_kinase_dom"/>
</dbReference>
<evidence type="ECO:0000256" key="1">
    <source>
        <dbReference type="ARBA" id="ARBA00022679"/>
    </source>
</evidence>
<dbReference type="OrthoDB" id="5581784at2759"/>
<gene>
    <name evidence="6" type="ORF">AMAG_12969</name>
</gene>
<dbReference type="Gene3D" id="1.20.930.20">
    <property type="entry name" value="Adaptor protein Cbl, N-terminal domain"/>
    <property type="match status" value="1"/>
</dbReference>
<dbReference type="PROSITE" id="PS50011">
    <property type="entry name" value="PROTEIN_KINASE_DOM"/>
    <property type="match status" value="1"/>
</dbReference>
<dbReference type="eggNOG" id="KOG0192">
    <property type="taxonomic scope" value="Eukaryota"/>
</dbReference>
<keyword evidence="1" id="KW-0808">Transferase</keyword>
<accession>A0A0L0T0L2</accession>
<keyword evidence="4" id="KW-0067">ATP-binding</keyword>
<sequence>MSIELLGVAVGLQEIKELIVVFKSIYDTTQLVNYEIPRLARLLIERSINLCDALMAAAQHKRDENLHPTIRAATRTLRNTLVQVNEVAIKANHAKFINRLLFAKDYHDTLKRAAETLTGVVTDLNLILRLDVSPDCISAEVQRAAQQDDAALLKSFQQMLDTYHADLYQKMNLQHQNVIEVLDAMHRRIKELQGVQPTDQMQTVMGKTYDYVAATISRHSILPRKPKQHQGQISELAVTSFDFFESNKLVIGSSGVVVRATWVATGTRVAIKQMHNLHGRFRNDEHARDIVALEAKLWCKLRHPHVLPLLGVSLTSDSPFFVMPLMENGNLAVYAKERPHHHLRLLHETAQGMAYLHSKSIVHGDLQASHVLVDHGGHAQVCDFGLAQVLPTAADRIGTYQPGKSRGNVRWIAPERYKHGPYQFEPDVFAFAMVMYEVVAGAIPFGSEQSQETVSLWIREGTRPAAPVDAPSHSPALWALVERCWDQDFWQRPKVPAVVAALNVLCTTQQIIAPNSIGENSRISISAHVTLQNLLGRAISKIWKVLFHLTEHLLVRPLCLGFRTVLPWAHHMPLWV</sequence>
<dbReference type="Proteomes" id="UP000054350">
    <property type="component" value="Unassembled WGS sequence"/>
</dbReference>
<dbReference type="Pfam" id="PF22215">
    <property type="entry name" value="MLKL_N"/>
    <property type="match status" value="1"/>
</dbReference>
<reference evidence="6 7" key="1">
    <citation type="submission" date="2009-11" db="EMBL/GenBank/DDBJ databases">
        <title>Annotation of Allomyces macrogynus ATCC 38327.</title>
        <authorList>
            <consortium name="The Broad Institute Genome Sequencing Platform"/>
            <person name="Russ C."/>
            <person name="Cuomo C."/>
            <person name="Burger G."/>
            <person name="Gray M.W."/>
            <person name="Holland P.W.H."/>
            <person name="King N."/>
            <person name="Lang F.B.F."/>
            <person name="Roger A.J."/>
            <person name="Ruiz-Trillo I."/>
            <person name="Young S.K."/>
            <person name="Zeng Q."/>
            <person name="Gargeya S."/>
            <person name="Fitzgerald M."/>
            <person name="Haas B."/>
            <person name="Abouelleil A."/>
            <person name="Alvarado L."/>
            <person name="Arachchi H.M."/>
            <person name="Berlin A."/>
            <person name="Chapman S.B."/>
            <person name="Gearin G."/>
            <person name="Goldberg J."/>
            <person name="Griggs A."/>
            <person name="Gujja S."/>
            <person name="Hansen M."/>
            <person name="Heiman D."/>
            <person name="Howarth C."/>
            <person name="Larimer J."/>
            <person name="Lui A."/>
            <person name="MacDonald P.J.P."/>
            <person name="McCowen C."/>
            <person name="Montmayeur A."/>
            <person name="Murphy C."/>
            <person name="Neiman D."/>
            <person name="Pearson M."/>
            <person name="Priest M."/>
            <person name="Roberts A."/>
            <person name="Saif S."/>
            <person name="Shea T."/>
            <person name="Sisk P."/>
            <person name="Stolte C."/>
            <person name="Sykes S."/>
            <person name="Wortman J."/>
            <person name="Nusbaum C."/>
            <person name="Birren B."/>
        </authorList>
    </citation>
    <scope>NUCLEOTIDE SEQUENCE [LARGE SCALE GENOMIC DNA]</scope>
    <source>
        <strain evidence="6 7">ATCC 38327</strain>
    </source>
</reference>
<dbReference type="InterPro" id="IPR036537">
    <property type="entry name" value="Adaptor_Cbl_N_dom_sf"/>
</dbReference>
<proteinExistence type="predicted"/>
<dbReference type="GO" id="GO:0004674">
    <property type="term" value="F:protein serine/threonine kinase activity"/>
    <property type="evidence" value="ECO:0007669"/>
    <property type="project" value="TreeGrafter"/>
</dbReference>
<feature type="domain" description="Protein kinase" evidence="5">
    <location>
        <begin position="243"/>
        <end position="505"/>
    </location>
</feature>
<dbReference type="GO" id="GO:0005524">
    <property type="term" value="F:ATP binding"/>
    <property type="evidence" value="ECO:0007669"/>
    <property type="project" value="UniProtKB-KW"/>
</dbReference>
<dbReference type="PANTHER" id="PTHR44329">
    <property type="entry name" value="SERINE/THREONINE-PROTEIN KINASE TNNI3K-RELATED"/>
    <property type="match status" value="1"/>
</dbReference>
<keyword evidence="2" id="KW-0547">Nucleotide-binding</keyword>
<dbReference type="Gene3D" id="1.10.510.10">
    <property type="entry name" value="Transferase(Phosphotransferase) domain 1"/>
    <property type="match status" value="1"/>
</dbReference>
<dbReference type="InterPro" id="IPR001245">
    <property type="entry name" value="Ser-Thr/Tyr_kinase_cat_dom"/>
</dbReference>
<dbReference type="InterPro" id="IPR011009">
    <property type="entry name" value="Kinase-like_dom_sf"/>
</dbReference>
<dbReference type="AlphaFoldDB" id="A0A0L0T0L2"/>
<keyword evidence="7" id="KW-1185">Reference proteome</keyword>